<protein>
    <submittedName>
        <fullName evidence="1">Uncharacterized protein</fullName>
    </submittedName>
</protein>
<evidence type="ECO:0000313" key="1">
    <source>
        <dbReference type="EMBL" id="KAJ7546742.1"/>
    </source>
</evidence>
<dbReference type="EMBL" id="CM055099">
    <property type="protein sequence ID" value="KAJ7546742.1"/>
    <property type="molecule type" value="Genomic_DNA"/>
</dbReference>
<keyword evidence="2" id="KW-1185">Reference proteome</keyword>
<evidence type="ECO:0000313" key="2">
    <source>
        <dbReference type="Proteomes" id="UP001162992"/>
    </source>
</evidence>
<sequence length="602" mass="66818">MGNCASSASSTARQKLGLNQFTGARPSDDPPPSSNSHLPNASPAAAAQDLPPSHDPLPNASAPARKASSMPEHRSQLHPAPRPKPSSSHTGSVLGRPLEDVTSVYTLGRELGRGQFGVTYLCTHNVTGQKFACKTITKRKLLSKADVEDVRREVQIMHHLSGHENIVELKGAYEDKHSVNLVMELCEGGELFDRIIARGHYSERAAASSCRTMVKVVQICHSLGVMHRDLKPENFLLANKEEDAPLKATDFGLSVFFRPGEKFTDLVGSAYYVAPEVLRRSYGPEADVWSAGVILYILLSGVPPFWAETEQGIFDAVLHGHIDFATDPWPSISGGAKDLVKKMLKHDPKERYTAFDVLNHPWIREDGEAPDEPLDNAVLSRMKQFSAMNKLKKLALKVIAESLSEEEIIGLKEMFKTMDTDNSGTITYEELKAGLAKLGSNLAESEVRQLMQAADVDGNGTIDYLEFITATMHLNKMEKEDHLYSAFQYFDEDNSGYITMEELEQALLKHDMGDQDTIKEILKEVDSDNDGRINYEEFVAMMRKGAPDYEPQARRKGRDVPMDPLMPSCMAILRRRFTWSSPRASSNSNLTKCAYPRKACMA</sequence>
<dbReference type="Proteomes" id="UP001162992">
    <property type="component" value="Chromosome 8"/>
</dbReference>
<gene>
    <name evidence="1" type="ORF">O6H91_08G052800</name>
</gene>
<reference evidence="2" key="1">
    <citation type="journal article" date="2024" name="Proc. Natl. Acad. Sci. U.S.A.">
        <title>Extraordinary preservation of gene collinearity over three hundred million years revealed in homosporous lycophytes.</title>
        <authorList>
            <person name="Li C."/>
            <person name="Wickell D."/>
            <person name="Kuo L.Y."/>
            <person name="Chen X."/>
            <person name="Nie B."/>
            <person name="Liao X."/>
            <person name="Peng D."/>
            <person name="Ji J."/>
            <person name="Jenkins J."/>
            <person name="Williams M."/>
            <person name="Shu S."/>
            <person name="Plott C."/>
            <person name="Barry K."/>
            <person name="Rajasekar S."/>
            <person name="Grimwood J."/>
            <person name="Han X."/>
            <person name="Sun S."/>
            <person name="Hou Z."/>
            <person name="He W."/>
            <person name="Dai G."/>
            <person name="Sun C."/>
            <person name="Schmutz J."/>
            <person name="Leebens-Mack J.H."/>
            <person name="Li F.W."/>
            <person name="Wang L."/>
        </authorList>
    </citation>
    <scope>NUCLEOTIDE SEQUENCE [LARGE SCALE GENOMIC DNA]</scope>
    <source>
        <strain evidence="2">cv. PW_Plant_1</strain>
    </source>
</reference>
<proteinExistence type="predicted"/>
<comment type="caution">
    <text evidence="1">The sequence shown here is derived from an EMBL/GenBank/DDBJ whole genome shotgun (WGS) entry which is preliminary data.</text>
</comment>
<organism evidence="1 2">
    <name type="scientific">Diphasiastrum complanatum</name>
    <name type="common">Issler's clubmoss</name>
    <name type="synonym">Lycopodium complanatum</name>
    <dbReference type="NCBI Taxonomy" id="34168"/>
    <lineage>
        <taxon>Eukaryota</taxon>
        <taxon>Viridiplantae</taxon>
        <taxon>Streptophyta</taxon>
        <taxon>Embryophyta</taxon>
        <taxon>Tracheophyta</taxon>
        <taxon>Lycopodiopsida</taxon>
        <taxon>Lycopodiales</taxon>
        <taxon>Lycopodiaceae</taxon>
        <taxon>Lycopodioideae</taxon>
        <taxon>Diphasiastrum</taxon>
    </lineage>
</organism>
<name>A0ACC2CXL3_DIPCM</name>
<accession>A0ACC2CXL3</accession>